<evidence type="ECO:0008006" key="4">
    <source>
        <dbReference type="Google" id="ProtNLM"/>
    </source>
</evidence>
<evidence type="ECO:0000313" key="3">
    <source>
        <dbReference type="Proteomes" id="UP001501759"/>
    </source>
</evidence>
<keyword evidence="3" id="KW-1185">Reference proteome</keyword>
<protein>
    <recommendedName>
        <fullName evidence="4">SUKH-4 immunity protein</fullName>
    </recommendedName>
</protein>
<accession>A0ABP9IHJ5</accession>
<feature type="region of interest" description="Disordered" evidence="1">
    <location>
        <begin position="156"/>
        <end position="182"/>
    </location>
</feature>
<reference evidence="3" key="1">
    <citation type="journal article" date="2019" name="Int. J. Syst. Evol. Microbiol.">
        <title>The Global Catalogue of Microorganisms (GCM) 10K type strain sequencing project: providing services to taxonomists for standard genome sequencing and annotation.</title>
        <authorList>
            <consortium name="The Broad Institute Genomics Platform"/>
            <consortium name="The Broad Institute Genome Sequencing Center for Infectious Disease"/>
            <person name="Wu L."/>
            <person name="Ma J."/>
        </authorList>
    </citation>
    <scope>NUCLEOTIDE SEQUENCE [LARGE SCALE GENOMIC DNA]</scope>
    <source>
        <strain evidence="3">JCM 18409</strain>
    </source>
</reference>
<evidence type="ECO:0000313" key="2">
    <source>
        <dbReference type="EMBL" id="GAA4996523.1"/>
    </source>
</evidence>
<proteinExistence type="predicted"/>
<dbReference type="Proteomes" id="UP001501759">
    <property type="component" value="Unassembled WGS sequence"/>
</dbReference>
<name>A0ABP9IHJ5_9ACTN</name>
<evidence type="ECO:0000256" key="1">
    <source>
        <dbReference type="SAM" id="MobiDB-lite"/>
    </source>
</evidence>
<organism evidence="2 3">
    <name type="scientific">Streptomyces siamensis</name>
    <dbReference type="NCBI Taxonomy" id="1274986"/>
    <lineage>
        <taxon>Bacteria</taxon>
        <taxon>Bacillati</taxon>
        <taxon>Actinomycetota</taxon>
        <taxon>Actinomycetes</taxon>
        <taxon>Kitasatosporales</taxon>
        <taxon>Streptomycetaceae</taxon>
        <taxon>Streptomyces</taxon>
    </lineage>
</organism>
<dbReference type="EMBL" id="BAABKB010000002">
    <property type="protein sequence ID" value="GAA4996523.1"/>
    <property type="molecule type" value="Genomic_DNA"/>
</dbReference>
<dbReference type="InterPro" id="IPR025851">
    <property type="entry name" value="SUKH-4"/>
</dbReference>
<comment type="caution">
    <text evidence="2">The sequence shown here is derived from an EMBL/GenBank/DDBJ whole genome shotgun (WGS) entry which is preliminary data.</text>
</comment>
<sequence>MRGGAMSTTDTGVGGAITLTDDELDPYVTHTGTRHLLTGPGLPHDGALLAFGALREHGLRRLADLAGDADRLAGELRDQVVVGALRSLDRDLESIVLDGTTGEISTTYIGGHPALMDLTPLAPSLEALLRFAAVTEELSAPRGRFGPSTAFALETSPAAPVPSRGRFGKRTTATDLVPQDGGSEAVATELSSPRGQFDFGTAATELASSRGRFGPKAVTEASERLSAVFAEAAGDRVPPFWRMAALIRPLTRIAGPGDGLVLDLPKRLLDEEFGAGGIMRFEDVDFPSALTHEPTRRFLRETGLPEDGFLFQLDTEVPLPALTEYYADERPGEFSADELPAGADRLIRLGHLVEDISLVVDGGTGAVLAWSEPDLTLRPLNADISTLAFTLWLLHREKALDAAHDLSDAYEQLAATMSQTLATVDPVACDPTPTLPGDDGHRYWPEAFDDQAGGVLYA</sequence>
<dbReference type="Pfam" id="PF14435">
    <property type="entry name" value="SUKH-4"/>
    <property type="match status" value="2"/>
</dbReference>
<gene>
    <name evidence="2" type="ORF">GCM10023335_06460</name>
</gene>